<feature type="compositionally biased region" description="Low complexity" evidence="23">
    <location>
        <begin position="974"/>
        <end position="984"/>
    </location>
</feature>
<dbReference type="SMART" id="SM00079">
    <property type="entry name" value="PBPe"/>
    <property type="match status" value="1"/>
</dbReference>
<keyword evidence="15 24" id="KW-1133">Transmembrane helix</keyword>
<protein>
    <recommendedName>
        <fullName evidence="6">Homoserine kinase</fullName>
        <ecNumber evidence="5">2.7.1.39</ecNumber>
    </recommendedName>
</protein>
<evidence type="ECO:0000256" key="1">
    <source>
        <dbReference type="ARBA" id="ARBA00004141"/>
    </source>
</evidence>
<evidence type="ECO:0000256" key="8">
    <source>
        <dbReference type="ARBA" id="ARBA00022679"/>
    </source>
</evidence>
<dbReference type="Pfam" id="PF00060">
    <property type="entry name" value="Lig_chan"/>
    <property type="match status" value="1"/>
</dbReference>
<feature type="transmembrane region" description="Helical" evidence="24">
    <location>
        <begin position="825"/>
        <end position="844"/>
    </location>
</feature>
<dbReference type="PROSITE" id="PS00627">
    <property type="entry name" value="GHMP_KINASES_ATP"/>
    <property type="match status" value="1"/>
</dbReference>
<dbReference type="CDD" id="cd19990">
    <property type="entry name" value="PBP1_GABAb_receptor_plant"/>
    <property type="match status" value="1"/>
</dbReference>
<dbReference type="InterPro" id="IPR006204">
    <property type="entry name" value="GHMP_kinase_N_dom"/>
</dbReference>
<evidence type="ECO:0000256" key="12">
    <source>
        <dbReference type="ARBA" id="ARBA00022741"/>
    </source>
</evidence>
<evidence type="ECO:0000256" key="21">
    <source>
        <dbReference type="ARBA" id="ARBA00023303"/>
    </source>
</evidence>
<dbReference type="InterPro" id="IPR028082">
    <property type="entry name" value="Peripla_BP_I"/>
</dbReference>
<dbReference type="SUPFAM" id="SSF55060">
    <property type="entry name" value="GHMP Kinase, C-terminal domain"/>
    <property type="match status" value="1"/>
</dbReference>
<dbReference type="GO" id="GO:0015276">
    <property type="term" value="F:ligand-gated monoatomic ion channel activity"/>
    <property type="evidence" value="ECO:0007669"/>
    <property type="project" value="InterPro"/>
</dbReference>
<evidence type="ECO:0000256" key="4">
    <source>
        <dbReference type="ARBA" id="ARBA00008685"/>
    </source>
</evidence>
<dbReference type="NCBIfam" id="NF002288">
    <property type="entry name" value="PRK01212.1-4"/>
    <property type="match status" value="1"/>
</dbReference>
<dbReference type="HAMAP" id="MF_00384">
    <property type="entry name" value="Homoser_kinase"/>
    <property type="match status" value="1"/>
</dbReference>
<dbReference type="SUPFAM" id="SSF54211">
    <property type="entry name" value="Ribosomal protein S5 domain 2-like"/>
    <property type="match status" value="1"/>
</dbReference>
<dbReference type="EMBL" id="OIVN01002390">
    <property type="protein sequence ID" value="SPD03212.1"/>
    <property type="molecule type" value="Genomic_DNA"/>
</dbReference>
<keyword evidence="16" id="KW-0406">Ion transport</keyword>
<evidence type="ECO:0000256" key="10">
    <source>
        <dbReference type="ARBA" id="ARBA00022697"/>
    </source>
</evidence>
<keyword evidence="14" id="KW-0067">ATP-binding</keyword>
<comment type="pathway">
    <text evidence="2">Amino-acid biosynthesis; L-threonine biosynthesis; L-threonine from L-aspartate: step 4/5.</text>
</comment>
<evidence type="ECO:0000256" key="24">
    <source>
        <dbReference type="SAM" id="Phobius"/>
    </source>
</evidence>
<dbReference type="GO" id="GO:0009611">
    <property type="term" value="P:response to wounding"/>
    <property type="evidence" value="ECO:0007669"/>
    <property type="project" value="UniProtKB-ARBA"/>
</dbReference>
<dbReference type="Gene3D" id="3.30.230.10">
    <property type="match status" value="1"/>
</dbReference>
<keyword evidence="18" id="KW-0675">Receptor</keyword>
<dbReference type="Gene3D" id="3.40.190.10">
    <property type="entry name" value="Periplasmic binding protein-like II"/>
    <property type="match status" value="3"/>
</dbReference>
<dbReference type="InterPro" id="IPR020568">
    <property type="entry name" value="Ribosomal_Su5_D2-typ_SF"/>
</dbReference>
<dbReference type="Gene3D" id="1.10.287.70">
    <property type="match status" value="1"/>
</dbReference>
<keyword evidence="12" id="KW-0547">Nucleotide-binding</keyword>
<sequence length="1271" mass="139193">MNLVWLLSICVLYIGAFPEGASTSRPDVVNVGAIFTFNTINGKVARVAMKAAEDDINSNPNILAGTNFSILMHDSNFSGFLGIIGALKYMGTDTVAIIGPQNAVLAHVLSHLANELHVPLLSFTALDPTLSPLQYPYFVQTAPNDKFQMTAIADMISYFQWGEVVAVYSDDEQSRNGVTALGDKLAERRCRIAYKAALPPDPTATRSDVKDQLVKIQMMEARVIVLHTFSRTGLLVFEEARNLGMMERGYVWIATTWLSTILDSVSPLSSKTANTIQGVLTLRPHTPDSRRKSAFMSRWDKLSNGSIGFNPYGLYAYDTVWMLAHAVDLLLDQQGTISFSNDSYLSRVGGGTLNLSSLSIFDGGKQLLNNILQTNMTGLTGPIQFSPDRSPFRPSYDILNVIEDGYKQIGYWSNYSGLSVVTPETLYTRPPNRSSSSQNLYSVVWPGGTTEKPRGWVIPNNGRQLRIGVPNRVSYQDFVSGSRVNGTDTVQGYCIDVFLAAIKLLPYAVPYRFILFGDGHKNPSYSELVNMITTDVFDAVIGDIAIVTNRTKIVDFTQPYIESGLVVVAPVRKSNSSPWAFLQPFTPNMWAVTAAFFLIIGTVVWILEHRINDEFRGPPRKQLVTILWFSFSTLFFSHRENTVSTLGRVVIIIWLFVVLIINSSYTASLTSILTVQQLSSPITGIDTLVTSNERIGFQVGSFAENYLTEQLNIPKSRLLALGSPEEYAIALKNRTVVAVVDEQPYIELFLSDHCQFKIRGQEFTKSGWGFAFPRDSPLAIDLSTAILTLSENGELQRIHNKWLSRKACGSQATSNESDELQLKSFWGLFLIFGAACFIALLIYFCSMIRQFSRHVPEESHPSTGASSRSTHLRTFISFVDEKEEVYKSKSKRKREHVLSNSHVKEDETRNSSKRSQMGGSQQRHDITKQNKAMALKYQPHLVNPIVFRSSGSATLKPNSLRCNLSVSSTTIHVSSTVSETTSPSPSTPPFTPARSPSSQISGDPAASKLSRDPLFNCAGIAAIEVMKMLGIRSVGLSLSLQKGLPLGSGLGSSAASAAAAAVAVNEIFGGKLGEEELVLAGLKSEEKVSGYHADNVGPAIMGGFVLIRNYEPLDLKKLNFPEKKDLYFVLVSPEFEAPTKKMRAALPLEIAMAHHVWNSSQAVALAAAVLEGDVAELGKALSSDKIVEPTRAPLIPGMEAVKKAAIEAGAFGCTISGAGPTAVAVIDCKERGESIGERMVEAFWREGKLKAVAAVNRLDRVGARLVDSKPR</sequence>
<feature type="signal peptide" evidence="25">
    <location>
        <begin position="1"/>
        <end position="23"/>
    </location>
</feature>
<dbReference type="Gene3D" id="3.30.70.890">
    <property type="entry name" value="GHMP kinase, C-terminal domain"/>
    <property type="match status" value="1"/>
</dbReference>
<proteinExistence type="inferred from homology"/>
<feature type="domain" description="Ionotropic glutamate receptor C-terminal" evidence="26">
    <location>
        <begin position="466"/>
        <end position="805"/>
    </location>
</feature>
<dbReference type="CDD" id="cd13686">
    <property type="entry name" value="GluR_Plant"/>
    <property type="match status" value="1"/>
</dbReference>
<dbReference type="FunFam" id="3.40.50.2300:FF:000081">
    <property type="entry name" value="Glutamate receptor"/>
    <property type="match status" value="1"/>
</dbReference>
<feature type="region of interest" description="Disordered" evidence="23">
    <location>
        <begin position="889"/>
        <end position="927"/>
    </location>
</feature>
<feature type="transmembrane region" description="Helical" evidence="24">
    <location>
        <begin position="589"/>
        <end position="607"/>
    </location>
</feature>
<evidence type="ECO:0000256" key="7">
    <source>
        <dbReference type="ARBA" id="ARBA00022448"/>
    </source>
</evidence>
<feature type="region of interest" description="Disordered" evidence="23">
    <location>
        <begin position="974"/>
        <end position="1007"/>
    </location>
</feature>
<comment type="subcellular location">
    <subcellularLocation>
        <location evidence="1">Membrane</location>
        <topology evidence="1">Multi-pass membrane protein</topology>
    </subcellularLocation>
</comment>
<evidence type="ECO:0000256" key="3">
    <source>
        <dbReference type="ARBA" id="ARBA00007370"/>
    </source>
</evidence>
<keyword evidence="11 25" id="KW-0732">Signal</keyword>
<evidence type="ECO:0000256" key="22">
    <source>
        <dbReference type="ARBA" id="ARBA00049913"/>
    </source>
</evidence>
<dbReference type="AlphaFoldDB" id="A0A2N9GU46"/>
<dbReference type="InterPro" id="IPR014721">
    <property type="entry name" value="Ribsml_uS5_D2-typ_fold_subgr"/>
</dbReference>
<dbReference type="PRINTS" id="PR00958">
    <property type="entry name" value="HOMSERKINASE"/>
</dbReference>
<dbReference type="SUPFAM" id="SSF53850">
    <property type="entry name" value="Periplasmic binding protein-like II"/>
    <property type="match status" value="1"/>
</dbReference>
<comment type="similarity">
    <text evidence="4">Belongs to the glutamate-gated ion channel (TC 1.A.10.1) family.</text>
</comment>
<keyword evidence="19" id="KW-0325">Glycoprotein</keyword>
<accession>A0A2N9GU46</accession>
<keyword evidence="13" id="KW-0418">Kinase</keyword>
<dbReference type="InterPro" id="IPR013750">
    <property type="entry name" value="GHMP_kinase_C_dom"/>
</dbReference>
<dbReference type="Pfam" id="PF10613">
    <property type="entry name" value="Lig_chan-Glu_bd"/>
    <property type="match status" value="1"/>
</dbReference>
<dbReference type="InterPro" id="IPR001320">
    <property type="entry name" value="Iontro_rcpt_C"/>
</dbReference>
<evidence type="ECO:0000256" key="14">
    <source>
        <dbReference type="ARBA" id="ARBA00022840"/>
    </source>
</evidence>
<name>A0A2N9GU46_FAGSY</name>
<dbReference type="NCBIfam" id="TIGR00191">
    <property type="entry name" value="thrB"/>
    <property type="match status" value="1"/>
</dbReference>
<keyword evidence="10" id="KW-0791">Threonine biosynthesis</keyword>
<dbReference type="InterPro" id="IPR001828">
    <property type="entry name" value="ANF_lig-bd_rcpt"/>
</dbReference>
<evidence type="ECO:0000256" key="15">
    <source>
        <dbReference type="ARBA" id="ARBA00022989"/>
    </source>
</evidence>
<evidence type="ECO:0000313" key="27">
    <source>
        <dbReference type="EMBL" id="SPD03212.1"/>
    </source>
</evidence>
<evidence type="ECO:0000256" key="23">
    <source>
        <dbReference type="SAM" id="MobiDB-lite"/>
    </source>
</evidence>
<evidence type="ECO:0000256" key="19">
    <source>
        <dbReference type="ARBA" id="ARBA00023180"/>
    </source>
</evidence>
<keyword evidence="9 24" id="KW-0812">Transmembrane</keyword>
<evidence type="ECO:0000256" key="17">
    <source>
        <dbReference type="ARBA" id="ARBA00023136"/>
    </source>
</evidence>
<dbReference type="FunFam" id="1.10.287.70:FF:000037">
    <property type="entry name" value="Glutamate receptor"/>
    <property type="match status" value="1"/>
</dbReference>
<evidence type="ECO:0000256" key="5">
    <source>
        <dbReference type="ARBA" id="ARBA00012078"/>
    </source>
</evidence>
<keyword evidence="8" id="KW-0808">Transferase</keyword>
<dbReference type="GO" id="GO:1901701">
    <property type="term" value="P:cellular response to oxygen-containing compound"/>
    <property type="evidence" value="ECO:0007669"/>
    <property type="project" value="UniProtKB-ARBA"/>
</dbReference>
<keyword evidence="20" id="KW-1071">Ligand-gated ion channel</keyword>
<dbReference type="GO" id="GO:0004413">
    <property type="term" value="F:homoserine kinase activity"/>
    <property type="evidence" value="ECO:0007669"/>
    <property type="project" value="UniProtKB-EC"/>
</dbReference>
<gene>
    <name evidence="27" type="ORF">FSB_LOCUS31094</name>
</gene>
<dbReference type="InterPro" id="IPR036554">
    <property type="entry name" value="GHMP_kinase_C_sf"/>
</dbReference>
<dbReference type="Pfam" id="PF00288">
    <property type="entry name" value="GHMP_kinases_N"/>
    <property type="match status" value="1"/>
</dbReference>
<evidence type="ECO:0000256" key="9">
    <source>
        <dbReference type="ARBA" id="ARBA00022692"/>
    </source>
</evidence>
<keyword evidence="17 24" id="KW-0472">Membrane</keyword>
<evidence type="ECO:0000256" key="18">
    <source>
        <dbReference type="ARBA" id="ARBA00023170"/>
    </source>
</evidence>
<keyword evidence="7" id="KW-0813">Transport</keyword>
<feature type="transmembrane region" description="Helical" evidence="24">
    <location>
        <begin position="649"/>
        <end position="673"/>
    </location>
</feature>
<evidence type="ECO:0000256" key="20">
    <source>
        <dbReference type="ARBA" id="ARBA00023286"/>
    </source>
</evidence>
<dbReference type="FunFam" id="3.40.190.10:FF:000054">
    <property type="entry name" value="Glutamate receptor"/>
    <property type="match status" value="1"/>
</dbReference>
<dbReference type="GO" id="GO:0007165">
    <property type="term" value="P:signal transduction"/>
    <property type="evidence" value="ECO:0007669"/>
    <property type="project" value="UniProtKB-ARBA"/>
</dbReference>
<dbReference type="InterPro" id="IPR044440">
    <property type="entry name" value="GABAb_receptor_plant_PBP1"/>
</dbReference>
<dbReference type="GO" id="GO:0016020">
    <property type="term" value="C:membrane"/>
    <property type="evidence" value="ECO:0007669"/>
    <property type="project" value="UniProtKB-SubCell"/>
</dbReference>
<dbReference type="SUPFAM" id="SSF53822">
    <property type="entry name" value="Periplasmic binding protein-like I"/>
    <property type="match status" value="1"/>
</dbReference>
<dbReference type="UniPathway" id="UPA00050">
    <property type="reaction ID" value="UER00064"/>
</dbReference>
<evidence type="ECO:0000256" key="16">
    <source>
        <dbReference type="ARBA" id="ARBA00023065"/>
    </source>
</evidence>
<evidence type="ECO:0000256" key="25">
    <source>
        <dbReference type="SAM" id="SignalP"/>
    </source>
</evidence>
<organism evidence="27">
    <name type="scientific">Fagus sylvatica</name>
    <name type="common">Beechnut</name>
    <dbReference type="NCBI Taxonomy" id="28930"/>
    <lineage>
        <taxon>Eukaryota</taxon>
        <taxon>Viridiplantae</taxon>
        <taxon>Streptophyta</taxon>
        <taxon>Embryophyta</taxon>
        <taxon>Tracheophyta</taxon>
        <taxon>Spermatophyta</taxon>
        <taxon>Magnoliopsida</taxon>
        <taxon>eudicotyledons</taxon>
        <taxon>Gunneridae</taxon>
        <taxon>Pentapetalae</taxon>
        <taxon>rosids</taxon>
        <taxon>fabids</taxon>
        <taxon>Fagales</taxon>
        <taxon>Fagaceae</taxon>
        <taxon>Fagus</taxon>
    </lineage>
</organism>
<reference evidence="27" key="1">
    <citation type="submission" date="2018-02" db="EMBL/GenBank/DDBJ databases">
        <authorList>
            <person name="Cohen D.B."/>
            <person name="Kent A.D."/>
        </authorList>
    </citation>
    <scope>NUCLEOTIDE SEQUENCE</scope>
</reference>
<dbReference type="GO" id="GO:0005524">
    <property type="term" value="F:ATP binding"/>
    <property type="evidence" value="ECO:0007669"/>
    <property type="project" value="UniProtKB-KW"/>
</dbReference>
<keyword evidence="10" id="KW-0028">Amino-acid biosynthesis</keyword>
<dbReference type="InterPro" id="IPR006203">
    <property type="entry name" value="GHMP_knse_ATP-bd_CS"/>
</dbReference>
<comment type="similarity">
    <text evidence="3">Belongs to the GHMP kinase family. Homoserine kinase subfamily.</text>
</comment>
<dbReference type="GO" id="GO:0009088">
    <property type="term" value="P:threonine biosynthetic process"/>
    <property type="evidence" value="ECO:0007669"/>
    <property type="project" value="UniProtKB-UniPathway"/>
</dbReference>
<feature type="transmembrane region" description="Helical" evidence="24">
    <location>
        <begin position="619"/>
        <end position="637"/>
    </location>
</feature>
<evidence type="ECO:0000256" key="13">
    <source>
        <dbReference type="ARBA" id="ARBA00022777"/>
    </source>
</evidence>
<dbReference type="PANTHER" id="PTHR18966">
    <property type="entry name" value="IONOTROPIC GLUTAMATE RECEPTOR"/>
    <property type="match status" value="1"/>
</dbReference>
<evidence type="ECO:0000256" key="11">
    <source>
        <dbReference type="ARBA" id="ARBA00022729"/>
    </source>
</evidence>
<dbReference type="FunFam" id="3.40.190.10:FF:000175">
    <property type="entry name" value="Glutamate receptor"/>
    <property type="match status" value="1"/>
</dbReference>
<evidence type="ECO:0000256" key="2">
    <source>
        <dbReference type="ARBA" id="ARBA00005015"/>
    </source>
</evidence>
<dbReference type="InterPro" id="IPR000870">
    <property type="entry name" value="Homoserine_kinase"/>
</dbReference>
<evidence type="ECO:0000256" key="6">
    <source>
        <dbReference type="ARBA" id="ARBA00017858"/>
    </source>
</evidence>
<dbReference type="InterPro" id="IPR015683">
    <property type="entry name" value="Ionotropic_Glu_rcpt"/>
</dbReference>
<dbReference type="EC" id="2.7.1.39" evidence="5"/>
<feature type="chain" id="PRO_5014841502" description="Homoserine kinase" evidence="25">
    <location>
        <begin position="24"/>
        <end position="1271"/>
    </location>
</feature>
<keyword evidence="21" id="KW-0407">Ion channel</keyword>
<dbReference type="Gene3D" id="3.40.50.2300">
    <property type="match status" value="2"/>
</dbReference>
<evidence type="ECO:0000259" key="26">
    <source>
        <dbReference type="SMART" id="SM00079"/>
    </source>
</evidence>
<dbReference type="Pfam" id="PF08544">
    <property type="entry name" value="GHMP_kinases_C"/>
    <property type="match status" value="1"/>
</dbReference>
<comment type="catalytic activity">
    <reaction evidence="22">
        <text>L-homoserine + ATP = O-phospho-L-homoserine + ADP + H(+)</text>
        <dbReference type="Rhea" id="RHEA:13985"/>
        <dbReference type="ChEBI" id="CHEBI:15378"/>
        <dbReference type="ChEBI" id="CHEBI:30616"/>
        <dbReference type="ChEBI" id="CHEBI:57476"/>
        <dbReference type="ChEBI" id="CHEBI:57590"/>
        <dbReference type="ChEBI" id="CHEBI:456216"/>
        <dbReference type="EC" id="2.7.1.39"/>
    </reaction>
    <physiologicalReaction direction="left-to-right" evidence="22">
        <dbReference type="Rhea" id="RHEA:13986"/>
    </physiologicalReaction>
</comment>
<dbReference type="InterPro" id="IPR019594">
    <property type="entry name" value="Glu/Gly-bd"/>
</dbReference>
<dbReference type="Pfam" id="PF01094">
    <property type="entry name" value="ANF_receptor"/>
    <property type="match status" value="1"/>
</dbReference>